<evidence type="ECO:0000313" key="2">
    <source>
        <dbReference type="EMBL" id="GFY56740.1"/>
    </source>
</evidence>
<reference evidence="2" key="1">
    <citation type="submission" date="2020-08" db="EMBL/GenBank/DDBJ databases">
        <title>Multicomponent nature underlies the extraordinary mechanical properties of spider dragline silk.</title>
        <authorList>
            <person name="Kono N."/>
            <person name="Nakamura H."/>
            <person name="Mori M."/>
            <person name="Yoshida Y."/>
            <person name="Ohtoshi R."/>
            <person name="Malay A.D."/>
            <person name="Moran D.A.P."/>
            <person name="Tomita M."/>
            <person name="Numata K."/>
            <person name="Arakawa K."/>
        </authorList>
    </citation>
    <scope>NUCLEOTIDE SEQUENCE</scope>
</reference>
<feature type="compositionally biased region" description="Polar residues" evidence="1">
    <location>
        <begin position="12"/>
        <end position="22"/>
    </location>
</feature>
<dbReference type="EMBL" id="BMAV01011135">
    <property type="protein sequence ID" value="GFY56740.1"/>
    <property type="molecule type" value="Genomic_DNA"/>
</dbReference>
<keyword evidence="3" id="KW-1185">Reference proteome</keyword>
<organism evidence="2 3">
    <name type="scientific">Trichonephila inaurata madagascariensis</name>
    <dbReference type="NCBI Taxonomy" id="2747483"/>
    <lineage>
        <taxon>Eukaryota</taxon>
        <taxon>Metazoa</taxon>
        <taxon>Ecdysozoa</taxon>
        <taxon>Arthropoda</taxon>
        <taxon>Chelicerata</taxon>
        <taxon>Arachnida</taxon>
        <taxon>Araneae</taxon>
        <taxon>Araneomorphae</taxon>
        <taxon>Entelegynae</taxon>
        <taxon>Araneoidea</taxon>
        <taxon>Nephilidae</taxon>
        <taxon>Trichonephila</taxon>
        <taxon>Trichonephila inaurata</taxon>
    </lineage>
</organism>
<comment type="caution">
    <text evidence="2">The sequence shown here is derived from an EMBL/GenBank/DDBJ whole genome shotgun (WGS) entry which is preliminary data.</text>
</comment>
<evidence type="ECO:0000313" key="3">
    <source>
        <dbReference type="Proteomes" id="UP000886998"/>
    </source>
</evidence>
<gene>
    <name evidence="2" type="ORF">TNIN_137571</name>
</gene>
<evidence type="ECO:0000256" key="1">
    <source>
        <dbReference type="SAM" id="MobiDB-lite"/>
    </source>
</evidence>
<accession>A0A8X6XQC6</accession>
<sequence length="127" mass="13272">MPPRNPDPVRSPQVQVKASKGSNEGLKDGAVGAEACPTFPDVRGQSNEGSEGRSCCAEACPTFPDVRGQVEDIILGNREAKLASGSSHSPETGATLIYATSAINFDGSPSDRAYTLSLFRKGIECVS</sequence>
<feature type="region of interest" description="Disordered" evidence="1">
    <location>
        <begin position="1"/>
        <end position="51"/>
    </location>
</feature>
<dbReference type="Proteomes" id="UP000886998">
    <property type="component" value="Unassembled WGS sequence"/>
</dbReference>
<proteinExistence type="predicted"/>
<name>A0A8X6XQC6_9ARAC</name>
<dbReference type="AlphaFoldDB" id="A0A8X6XQC6"/>
<protein>
    <submittedName>
        <fullName evidence="2">Uncharacterized protein</fullName>
    </submittedName>
</protein>